<keyword evidence="14" id="KW-1185">Reference proteome</keyword>
<dbReference type="PROSITE" id="PS00211">
    <property type="entry name" value="ABC_TRANSPORTER_1"/>
    <property type="match status" value="2"/>
</dbReference>
<evidence type="ECO:0000256" key="3">
    <source>
        <dbReference type="ARBA" id="ARBA00022692"/>
    </source>
</evidence>
<keyword evidence="2" id="KW-0813">Transport</keyword>
<dbReference type="EMBL" id="CP000293">
    <property type="protein sequence ID" value="ADV23741.1"/>
    <property type="molecule type" value="Genomic_DNA"/>
</dbReference>
<dbReference type="InterPro" id="IPR050173">
    <property type="entry name" value="ABC_transporter_C-like"/>
</dbReference>
<dbReference type="PROSITE" id="PS50929">
    <property type="entry name" value="ABC_TM1F"/>
    <property type="match status" value="2"/>
</dbReference>
<evidence type="ECO:0000256" key="5">
    <source>
        <dbReference type="ARBA" id="ARBA00022741"/>
    </source>
</evidence>
<evidence type="ECO:0000256" key="7">
    <source>
        <dbReference type="ARBA" id="ARBA00022989"/>
    </source>
</evidence>
<dbReference type="CDD" id="cd18580">
    <property type="entry name" value="ABC_6TM_ABCC_D2"/>
    <property type="match status" value="1"/>
</dbReference>
<feature type="domain" description="ABC transporter" evidence="11">
    <location>
        <begin position="1311"/>
        <end position="1549"/>
    </location>
</feature>
<evidence type="ECO:0000259" key="11">
    <source>
        <dbReference type="PROSITE" id="PS50893"/>
    </source>
</evidence>
<gene>
    <name evidence="13" type="ordered locus">CGB_H0480W</name>
</gene>
<sequence length="1572" mass="175504">MPYYNASTFASETETLLPHSPPSPRLFPLSDQYIDNDNDLPVQVGSFSRNVRLCKSALGLSLLGTFAMEVWHLSMSVAELGHWRHSGTQQKAVEESILMDILGTIIITGLSIHYFASLLKPINIASVSLSPKIQNSSLHRSLCTSTFASILFLLIAHSSPGVVYTLWTHRSPPRLNDSMAGRVYHLRTLGLVLILLSVGCMRRGPKMYFPPPRLGTGFGLSSEYKRESKEDLHGSGGYGGSGDQNDDDDRRKGVVIKLTPAQEIDDPLASAASSITIERQRLRPQVPDEPKPNVFDYHNSSMINFVLLTYIAPLVIRSAHVASLHQSDLPILEDETRNSGIYEAFFTSNSTSQTKVTGLKLMARSKTITSWQLFKTLWADRGWIVFISFVLETTRNLISFIPIAALHEIIQSFNQIPGEGKSYAYLMCWAMFFGQTVEVLLSAYCCVRENYMLHIPVRMSISSIILAKILRTTDSKALEAHNVIESSVDNGGERRGAKEEKTRGMQGRSQVMNLLTIDTNTVASLATHTWSFANGVTTLIIGASMLYGMLGISAFVGIACVPLSTPLTWLVAKLIYRCDIEWARARDARTGALKEFLLGIKVIKLNAFEPYFMHRISKLRLHEVKWQRWRFTLGTAFNVLADQLPILSILITFAFHTKIMRRPLDAPTAFVALTMDGLQTFPQIIQTFLSCKVSLDRLSRYLSQPEIDDDRWESISRRIICRNATITWPKGEDIDKGDTGRFKLEGVDLKVPEGKLSLLCGPLGSGKTLLLRAFLGEAKVEKGSVLAPKSFPDATPILLDNEIETAIHWTTEHWLNDTIAYSPMWRERYQEALRQTALLPDLEILEDGGMTEVGENGVTLSGGQKARVNLARCIYSRASTIYLDDILSAVDTHTAQFIYQECLEGSLLKDRTVVLVTHHVRLVLPAISYVISLNTEGRVDQACSPSQIDISTISELALNCRIDAEDIKPIVQPQKKQPINIRPVDAKTTRKLYQKEQRAVGRVSGSHYFLIFRAAGGMWYWVILAVVYGSYRALTMLRIFWLEHWSADPSPEHLNYNLRVYTVIVSFGIMAGAFRWIWLYGINNVGFYSRGNRRIHDLIMARLFSAPLQFFERTPQGRLLNVFGQDMWRLDCNVADDFGSLAIITSAAVVFFKEPLVAVIAVAFGVPLFWFSGHSPLYSLYNETIDGIVMIRAFGQDNLMMATMKVLNNRERTTLYNWVSAFIRILTSVVITATSFVLIERDISPSQAGLILNFALTVSGGLFGLMEQYSHLEQTFVSAERINQYIIMPEHESEEGLCPPPDWPQQGRIDVRKLSVRYAPDLPQVLKNVSFTVEPGMRVGLVGATGSGKSTLALSLFRAIEHMQGGIMIDGIDISSLILSELRGRLNMVAQDGMLCSGTLRESLDVTGGRSDQEIFDALRKVHLISDTMSSGELAKNPFANLETYVAMEGANFSHGQRQLLCLARALLKQSKILVMDEATSSVDFETDSKITATIKECFVGTTMLVIAHRLATIMHDMVLVLDQGQIIESGKFQGRKPRELIHNNQSAFYDLCMAQGKEEYATLCEIAAITG</sequence>
<evidence type="ECO:0000256" key="1">
    <source>
        <dbReference type="ARBA" id="ARBA00004141"/>
    </source>
</evidence>
<evidence type="ECO:0000256" key="9">
    <source>
        <dbReference type="SAM" id="MobiDB-lite"/>
    </source>
</evidence>
<feature type="transmembrane region" description="Helical" evidence="10">
    <location>
        <begin position="57"/>
        <end position="77"/>
    </location>
</feature>
<evidence type="ECO:0000256" key="10">
    <source>
        <dbReference type="SAM" id="Phobius"/>
    </source>
</evidence>
<feature type="transmembrane region" description="Helical" evidence="10">
    <location>
        <begin position="423"/>
        <end position="447"/>
    </location>
</feature>
<dbReference type="Pfam" id="PF00664">
    <property type="entry name" value="ABC_membrane"/>
    <property type="match status" value="2"/>
</dbReference>
<reference key="2">
    <citation type="journal article" date="2011" name="MBio">
        <title>Genome variation in Cryptococcus gattii, an emerging pathogen of immunocompetent hosts.</title>
        <authorList>
            <person name="D'Souza C.A."/>
            <person name="Kronstad J.W."/>
            <person name="Taylor G."/>
            <person name="Warren R."/>
            <person name="Yuen M."/>
            <person name="Hu G."/>
            <person name="Jung W.H."/>
            <person name="Sham A."/>
            <person name="Kidd S.E."/>
            <person name="Tangen K."/>
            <person name="Lee N."/>
            <person name="Zeilmaker T."/>
            <person name="Sawkins J."/>
            <person name="McVicker G."/>
            <person name="Shah S."/>
            <person name="Gnerre S."/>
            <person name="Griggs A."/>
            <person name="Zeng Q."/>
            <person name="Bartlett K."/>
            <person name="Li W."/>
            <person name="Wang X."/>
            <person name="Heitman J."/>
            <person name="Stajich J.E."/>
            <person name="Fraser J.A."/>
            <person name="Meyer W."/>
            <person name="Carter D."/>
            <person name="Schein J."/>
            <person name="Krzywinski M."/>
            <person name="Kwong-Chung K.J."/>
            <person name="Varma A."/>
            <person name="Wang J."/>
            <person name="Brunham R."/>
            <person name="Fyfe M."/>
            <person name="Ouellette B.F.F."/>
            <person name="Siddiqui A."/>
            <person name="Marra M."/>
            <person name="Jones S."/>
            <person name="Holt R."/>
            <person name="Birren B.W."/>
            <person name="Galagan J.E."/>
            <person name="Cuomo C.A."/>
        </authorList>
    </citation>
    <scope>NUCLEOTIDE SEQUENCE</scope>
    <source>
        <strain>WM276</strain>
    </source>
</reference>
<feature type="transmembrane region" description="Helical" evidence="10">
    <location>
        <begin position="1060"/>
        <end position="1080"/>
    </location>
</feature>
<feature type="transmembrane region" description="Helical" evidence="10">
    <location>
        <begin position="1215"/>
        <end position="1238"/>
    </location>
</feature>
<dbReference type="GO" id="GO:0140359">
    <property type="term" value="F:ABC-type transporter activity"/>
    <property type="evidence" value="ECO:0007669"/>
    <property type="project" value="InterPro"/>
</dbReference>
<dbReference type="Proteomes" id="UP000007805">
    <property type="component" value="Chromosome H"/>
</dbReference>
<feature type="transmembrane region" description="Helical" evidence="10">
    <location>
        <begin position="383"/>
        <end position="403"/>
    </location>
</feature>
<dbReference type="PANTHER" id="PTHR24223:SF353">
    <property type="entry name" value="ABC TRANSPORTER ATP-BINDING PROTEIN_PERMEASE VMR1-RELATED"/>
    <property type="match status" value="1"/>
</dbReference>
<dbReference type="GO" id="GO:0016887">
    <property type="term" value="F:ATP hydrolysis activity"/>
    <property type="evidence" value="ECO:0007669"/>
    <property type="project" value="InterPro"/>
</dbReference>
<dbReference type="InterPro" id="IPR011527">
    <property type="entry name" value="ABC1_TM_dom"/>
</dbReference>
<dbReference type="PROSITE" id="PS50893">
    <property type="entry name" value="ABC_TRANSPORTER_2"/>
    <property type="match status" value="2"/>
</dbReference>
<dbReference type="GO" id="GO:0005524">
    <property type="term" value="F:ATP binding"/>
    <property type="evidence" value="ECO:0007669"/>
    <property type="project" value="UniProtKB-KW"/>
</dbReference>
<protein>
    <submittedName>
        <fullName evidence="13">ATP-dependent bile acid transporter, putative</fullName>
    </submittedName>
</protein>
<dbReference type="InterPro" id="IPR003439">
    <property type="entry name" value="ABC_transporter-like_ATP-bd"/>
</dbReference>
<dbReference type="OrthoDB" id="6500128at2759"/>
<evidence type="ECO:0000313" key="13">
    <source>
        <dbReference type="EMBL" id="ADV23741.1"/>
    </source>
</evidence>
<dbReference type="Gene3D" id="3.40.50.300">
    <property type="entry name" value="P-loop containing nucleotide triphosphate hydrolases"/>
    <property type="match status" value="2"/>
</dbReference>
<dbReference type="VEuPathDB" id="FungiDB:CGB_H0480W"/>
<evidence type="ECO:0000256" key="8">
    <source>
        <dbReference type="ARBA" id="ARBA00023136"/>
    </source>
</evidence>
<dbReference type="InterPro" id="IPR003593">
    <property type="entry name" value="AAA+_ATPase"/>
</dbReference>
<dbReference type="FunFam" id="1.20.1560.10:FF:000223">
    <property type="entry name" value="ATP-dependent bile acid transporter, variant"/>
    <property type="match status" value="1"/>
</dbReference>
<feature type="transmembrane region" description="Helical" evidence="10">
    <location>
        <begin position="545"/>
        <end position="571"/>
    </location>
</feature>
<dbReference type="InterPro" id="IPR027417">
    <property type="entry name" value="P-loop_NTPase"/>
</dbReference>
<feature type="transmembrane region" description="Helical" evidence="10">
    <location>
        <begin position="97"/>
        <end position="119"/>
    </location>
</feature>
<evidence type="ECO:0000313" key="14">
    <source>
        <dbReference type="Proteomes" id="UP000007805"/>
    </source>
</evidence>
<dbReference type="InterPro" id="IPR044726">
    <property type="entry name" value="ABCC_6TM_D2"/>
</dbReference>
<evidence type="ECO:0000256" key="6">
    <source>
        <dbReference type="ARBA" id="ARBA00022840"/>
    </source>
</evidence>
<keyword evidence="3 10" id="KW-0812">Transmembrane</keyword>
<keyword evidence="6" id="KW-0067">ATP-binding</keyword>
<proteinExistence type="predicted"/>
<dbReference type="SMART" id="SM00382">
    <property type="entry name" value="AAA"/>
    <property type="match status" value="2"/>
</dbReference>
<feature type="transmembrane region" description="Helical" evidence="10">
    <location>
        <begin position="140"/>
        <end position="164"/>
    </location>
</feature>
<dbReference type="InterPro" id="IPR036640">
    <property type="entry name" value="ABC1_TM_sf"/>
</dbReference>
<feature type="transmembrane region" description="Helical" evidence="10">
    <location>
        <begin position="184"/>
        <end position="201"/>
    </location>
</feature>
<evidence type="ECO:0000256" key="2">
    <source>
        <dbReference type="ARBA" id="ARBA00022448"/>
    </source>
</evidence>
<evidence type="ECO:0000259" key="12">
    <source>
        <dbReference type="PROSITE" id="PS50929"/>
    </source>
</evidence>
<dbReference type="CDD" id="cd03244">
    <property type="entry name" value="ABCC_MRP_domain2"/>
    <property type="match status" value="1"/>
</dbReference>
<feature type="domain" description="ABC transmembrane type-1" evidence="12">
    <location>
        <begin position="1063"/>
        <end position="1274"/>
    </location>
</feature>
<keyword evidence="8 10" id="KW-0472">Membrane</keyword>
<keyword evidence="7 10" id="KW-1133">Transmembrane helix</keyword>
<dbReference type="HOGENOM" id="CLU_000604_27_6_1"/>
<feature type="domain" description="ABC transporter" evidence="11">
    <location>
        <begin position="729"/>
        <end position="961"/>
    </location>
</feature>
<feature type="domain" description="ABC transmembrane type-1" evidence="12">
    <location>
        <begin position="509"/>
        <end position="655"/>
    </location>
</feature>
<feature type="region of interest" description="Disordered" evidence="9">
    <location>
        <begin position="225"/>
        <end position="250"/>
    </location>
</feature>
<dbReference type="CDD" id="cd18596">
    <property type="entry name" value="ABC_6TM_VMR1_D1_like"/>
    <property type="match status" value="1"/>
</dbReference>
<dbReference type="eggNOG" id="KOG0054">
    <property type="taxonomic scope" value="Eukaryota"/>
</dbReference>
<dbReference type="GeneID" id="10189341"/>
<comment type="subcellular location">
    <subcellularLocation>
        <location evidence="1">Membrane</location>
        <topology evidence="1">Multi-pass membrane protein</topology>
    </subcellularLocation>
</comment>
<feature type="transmembrane region" description="Helical" evidence="10">
    <location>
        <begin position="1018"/>
        <end position="1040"/>
    </location>
</feature>
<feature type="transmembrane region" description="Helical" evidence="10">
    <location>
        <begin position="633"/>
        <end position="655"/>
    </location>
</feature>
<evidence type="ECO:0000256" key="4">
    <source>
        <dbReference type="ARBA" id="ARBA00022737"/>
    </source>
</evidence>
<dbReference type="RefSeq" id="XP_003195528.1">
    <property type="nucleotide sequence ID" value="XM_003195480.1"/>
</dbReference>
<accession>E6RAA4</accession>
<dbReference type="KEGG" id="cgi:CGB_H0480W"/>
<dbReference type="SUPFAM" id="SSF90123">
    <property type="entry name" value="ABC transporter transmembrane region"/>
    <property type="match status" value="2"/>
</dbReference>
<dbReference type="FunFam" id="3.40.50.300:FF:001354">
    <property type="entry name" value="ATP-binding cassette (ABC) transporter, putative"/>
    <property type="match status" value="1"/>
</dbReference>
<dbReference type="SUPFAM" id="SSF52540">
    <property type="entry name" value="P-loop containing nucleoside triphosphate hydrolases"/>
    <property type="match status" value="2"/>
</dbReference>
<dbReference type="GO" id="GO:0000329">
    <property type="term" value="C:fungal-type vacuole membrane"/>
    <property type="evidence" value="ECO:0007669"/>
    <property type="project" value="TreeGrafter"/>
</dbReference>
<dbReference type="InterPro" id="IPR017871">
    <property type="entry name" value="ABC_transporter-like_CS"/>
</dbReference>
<feature type="transmembrane region" description="Helical" evidence="10">
    <location>
        <begin position="1156"/>
        <end position="1173"/>
    </location>
</feature>
<dbReference type="PANTHER" id="PTHR24223">
    <property type="entry name" value="ATP-BINDING CASSETTE SUB-FAMILY C"/>
    <property type="match status" value="1"/>
</dbReference>
<keyword evidence="4" id="KW-0677">Repeat</keyword>
<name>E6RAA4_CRYGW</name>
<dbReference type="Pfam" id="PF00005">
    <property type="entry name" value="ABC_tran"/>
    <property type="match status" value="2"/>
</dbReference>
<reference evidence="13 14" key="1">
    <citation type="journal article" date="2011" name="MBio">
        <title>Genome variation in Cryptococcus gattii, an emerging pathogen of immunocompetent hosts.</title>
        <authorList>
            <person name="D'Souza C.A."/>
            <person name="Kronstad J.W."/>
            <person name="Taylor G."/>
            <person name="Warren R."/>
            <person name="Yuen M."/>
            <person name="Hu G."/>
            <person name="Jung W.H."/>
            <person name="Sham A."/>
            <person name="Kidd S.E."/>
            <person name="Tangen K."/>
            <person name="Lee N."/>
            <person name="Zeilmaker T."/>
            <person name="Sawkins J."/>
            <person name="McVicker G."/>
            <person name="Shah S."/>
            <person name="Gnerre S."/>
            <person name="Griggs A."/>
            <person name="Zeng Q."/>
            <person name="Bartlett K."/>
            <person name="Li W."/>
            <person name="Wang X."/>
            <person name="Heitman J."/>
            <person name="Stajich J.E."/>
            <person name="Fraser J.A."/>
            <person name="Meyer W."/>
            <person name="Carter D."/>
            <person name="Schein J."/>
            <person name="Krzywinski M."/>
            <person name="Kwon-Chung K.J."/>
            <person name="Varma A."/>
            <person name="Wang J."/>
            <person name="Brunham R."/>
            <person name="Fyfe M."/>
            <person name="Ouellette B.F."/>
            <person name="Siddiqui A."/>
            <person name="Marra M."/>
            <person name="Jones S."/>
            <person name="Holt R."/>
            <person name="Birren B.W."/>
            <person name="Galagan J.E."/>
            <person name="Cuomo C.A."/>
        </authorList>
    </citation>
    <scope>NUCLEOTIDE SEQUENCE [LARGE SCALE GENOMIC DNA]</scope>
    <source>
        <strain evidence="14">WM276 / ATCC MYA-4071</strain>
    </source>
</reference>
<dbReference type="Gene3D" id="1.20.1560.10">
    <property type="entry name" value="ABC transporter type 1, transmembrane domain"/>
    <property type="match status" value="2"/>
</dbReference>
<organism evidence="13 14">
    <name type="scientific">Cryptococcus gattii serotype B (strain WM276 / ATCC MYA-4071)</name>
    <name type="common">Filobasidiella gattii</name>
    <name type="synonym">Cryptococcus bacillisporus</name>
    <dbReference type="NCBI Taxonomy" id="367775"/>
    <lineage>
        <taxon>Eukaryota</taxon>
        <taxon>Fungi</taxon>
        <taxon>Dikarya</taxon>
        <taxon>Basidiomycota</taxon>
        <taxon>Agaricomycotina</taxon>
        <taxon>Tremellomycetes</taxon>
        <taxon>Tremellales</taxon>
        <taxon>Cryptococcaceae</taxon>
        <taxon>Cryptococcus</taxon>
        <taxon>Cryptococcus gattii species complex</taxon>
    </lineage>
</organism>
<keyword evidence="5" id="KW-0547">Nucleotide-binding</keyword>